<reference evidence="2" key="1">
    <citation type="journal article" date="2019" name="Int. J. Syst. Evol. Microbiol.">
        <title>The Global Catalogue of Microorganisms (GCM) 10K type strain sequencing project: providing services to taxonomists for standard genome sequencing and annotation.</title>
        <authorList>
            <consortium name="The Broad Institute Genomics Platform"/>
            <consortium name="The Broad Institute Genome Sequencing Center for Infectious Disease"/>
            <person name="Wu L."/>
            <person name="Ma J."/>
        </authorList>
    </citation>
    <scope>NUCLEOTIDE SEQUENCE [LARGE SCALE GENOMIC DNA]</scope>
    <source>
        <strain evidence="2">ZS-35-S2</strain>
    </source>
</reference>
<proteinExistence type="predicted"/>
<sequence>MLTADCLRSLARVACPIRGVGTEKAAAQDAKIEEARSKVAA</sequence>
<gene>
    <name evidence="1" type="ORF">ACFP2T_00085</name>
</gene>
<evidence type="ECO:0000313" key="2">
    <source>
        <dbReference type="Proteomes" id="UP001596203"/>
    </source>
</evidence>
<name>A0ABW1JYM2_9ACTN</name>
<protein>
    <submittedName>
        <fullName evidence="1">Uncharacterized protein</fullName>
    </submittedName>
</protein>
<dbReference type="Proteomes" id="UP001596203">
    <property type="component" value="Unassembled WGS sequence"/>
</dbReference>
<accession>A0ABW1JYM2</accession>
<dbReference type="RefSeq" id="WP_377415928.1">
    <property type="nucleotide sequence ID" value="NZ_JBHSPR010000001.1"/>
</dbReference>
<organism evidence="1 2">
    <name type="scientific">Plantactinospora solaniradicis</name>
    <dbReference type="NCBI Taxonomy" id="1723736"/>
    <lineage>
        <taxon>Bacteria</taxon>
        <taxon>Bacillati</taxon>
        <taxon>Actinomycetota</taxon>
        <taxon>Actinomycetes</taxon>
        <taxon>Micromonosporales</taxon>
        <taxon>Micromonosporaceae</taxon>
        <taxon>Plantactinospora</taxon>
    </lineage>
</organism>
<comment type="caution">
    <text evidence="1">The sequence shown here is derived from an EMBL/GenBank/DDBJ whole genome shotgun (WGS) entry which is preliminary data.</text>
</comment>
<evidence type="ECO:0000313" key="1">
    <source>
        <dbReference type="EMBL" id="MFC6014597.1"/>
    </source>
</evidence>
<keyword evidence="2" id="KW-1185">Reference proteome</keyword>
<dbReference type="EMBL" id="JBHSPR010000001">
    <property type="protein sequence ID" value="MFC6014597.1"/>
    <property type="molecule type" value="Genomic_DNA"/>
</dbReference>